<dbReference type="InterPro" id="IPR014757">
    <property type="entry name" value="Tscrpt_reg_IclR_C"/>
</dbReference>
<accession>A0ABT1REC2</accession>
<dbReference type="PROSITE" id="PS51077">
    <property type="entry name" value="HTH_ICLR"/>
    <property type="match status" value="1"/>
</dbReference>
<proteinExistence type="predicted"/>
<name>A0ABT1REC2_9HYPH</name>
<dbReference type="SMART" id="SM00346">
    <property type="entry name" value="HTH_ICLR"/>
    <property type="match status" value="1"/>
</dbReference>
<dbReference type="Gene3D" id="1.10.10.10">
    <property type="entry name" value="Winged helix-like DNA-binding domain superfamily/Winged helix DNA-binding domain"/>
    <property type="match status" value="1"/>
</dbReference>
<evidence type="ECO:0000259" key="5">
    <source>
        <dbReference type="PROSITE" id="PS51078"/>
    </source>
</evidence>
<dbReference type="InterPro" id="IPR050707">
    <property type="entry name" value="HTH_MetabolicPath_Reg"/>
</dbReference>
<feature type="domain" description="HTH iclR-type" evidence="4">
    <location>
        <begin position="5"/>
        <end position="66"/>
    </location>
</feature>
<dbReference type="PROSITE" id="PS51078">
    <property type="entry name" value="ICLR_ED"/>
    <property type="match status" value="1"/>
</dbReference>
<evidence type="ECO:0000256" key="3">
    <source>
        <dbReference type="ARBA" id="ARBA00023163"/>
    </source>
</evidence>
<evidence type="ECO:0000256" key="2">
    <source>
        <dbReference type="ARBA" id="ARBA00023125"/>
    </source>
</evidence>
<dbReference type="SUPFAM" id="SSF46785">
    <property type="entry name" value="Winged helix' DNA-binding domain"/>
    <property type="match status" value="1"/>
</dbReference>
<dbReference type="SUPFAM" id="SSF55781">
    <property type="entry name" value="GAF domain-like"/>
    <property type="match status" value="1"/>
</dbReference>
<dbReference type="RefSeq" id="WP_256120148.1">
    <property type="nucleotide sequence ID" value="NZ_WHSB02000013.1"/>
</dbReference>
<evidence type="ECO:0000313" key="6">
    <source>
        <dbReference type="EMBL" id="MCQ4633531.1"/>
    </source>
</evidence>
<dbReference type="InterPro" id="IPR036388">
    <property type="entry name" value="WH-like_DNA-bd_sf"/>
</dbReference>
<dbReference type="EMBL" id="WHSB02000013">
    <property type="protein sequence ID" value="MCQ4633531.1"/>
    <property type="molecule type" value="Genomic_DNA"/>
</dbReference>
<dbReference type="Pfam" id="PF09339">
    <property type="entry name" value="HTH_IclR"/>
    <property type="match status" value="1"/>
</dbReference>
<dbReference type="PANTHER" id="PTHR30136:SF24">
    <property type="entry name" value="HTH-TYPE TRANSCRIPTIONAL REPRESSOR ALLR"/>
    <property type="match status" value="1"/>
</dbReference>
<reference evidence="6" key="1">
    <citation type="submission" date="2021-07" db="EMBL/GenBank/DDBJ databases">
        <title>Shinella sp. nov., a novel member of the genus Shinella from water.</title>
        <authorList>
            <person name="Deng Y."/>
        </authorList>
    </citation>
    <scope>NUCLEOTIDE SEQUENCE</scope>
    <source>
        <strain evidence="6">CPCC 100929</strain>
    </source>
</reference>
<dbReference type="Pfam" id="PF01614">
    <property type="entry name" value="IclR_C"/>
    <property type="match status" value="1"/>
</dbReference>
<feature type="domain" description="IclR-ED" evidence="5">
    <location>
        <begin position="67"/>
        <end position="252"/>
    </location>
</feature>
<evidence type="ECO:0000256" key="1">
    <source>
        <dbReference type="ARBA" id="ARBA00023015"/>
    </source>
</evidence>
<dbReference type="InterPro" id="IPR036390">
    <property type="entry name" value="WH_DNA-bd_sf"/>
</dbReference>
<keyword evidence="2" id="KW-0238">DNA-binding</keyword>
<dbReference type="InterPro" id="IPR005471">
    <property type="entry name" value="Tscrpt_reg_IclR_N"/>
</dbReference>
<keyword evidence="3" id="KW-0804">Transcription</keyword>
<gene>
    <name evidence="6" type="ORF">GB927_026065</name>
</gene>
<evidence type="ECO:0000259" key="4">
    <source>
        <dbReference type="PROSITE" id="PS51077"/>
    </source>
</evidence>
<sequence>MSLAMSALRRSHTLLLHVAQAGEHATLGSIASDLEMPQSTVHRVLSQLVEEGLVVVGPAGHYRLGWKALQLARRIWNAASEEELALPLMRELSETTGETVTLNKYIPSEGFCVCVAVAETSHSLSYALNVGDTRHLNMGAGGKSILAGMGDADADAVIARHGLPSATKETVTDLERLNSDIALIRSRGYAVSSGESVEGAIGYAVPIFYRGEMVFGSMAVTAPQIRFRAEWEKDWLAALVDKARTLSELLGASQRKITTFYPSYQKEAANI</sequence>
<protein>
    <submittedName>
        <fullName evidence="6">IclR family transcriptional regulator</fullName>
    </submittedName>
</protein>
<keyword evidence="1" id="KW-0805">Transcription regulation</keyword>
<dbReference type="Gene3D" id="3.30.450.40">
    <property type="match status" value="1"/>
</dbReference>
<evidence type="ECO:0000313" key="7">
    <source>
        <dbReference type="Proteomes" id="UP000996601"/>
    </source>
</evidence>
<dbReference type="PANTHER" id="PTHR30136">
    <property type="entry name" value="HELIX-TURN-HELIX TRANSCRIPTIONAL REGULATOR, ICLR FAMILY"/>
    <property type="match status" value="1"/>
</dbReference>
<dbReference type="InterPro" id="IPR029016">
    <property type="entry name" value="GAF-like_dom_sf"/>
</dbReference>
<organism evidence="6 7">
    <name type="scientific">Shinella lacus</name>
    <dbReference type="NCBI Taxonomy" id="2654216"/>
    <lineage>
        <taxon>Bacteria</taxon>
        <taxon>Pseudomonadati</taxon>
        <taxon>Pseudomonadota</taxon>
        <taxon>Alphaproteobacteria</taxon>
        <taxon>Hyphomicrobiales</taxon>
        <taxon>Rhizobiaceae</taxon>
        <taxon>Shinella</taxon>
    </lineage>
</organism>
<keyword evidence="7" id="KW-1185">Reference proteome</keyword>
<dbReference type="Proteomes" id="UP000996601">
    <property type="component" value="Unassembled WGS sequence"/>
</dbReference>
<comment type="caution">
    <text evidence="6">The sequence shown here is derived from an EMBL/GenBank/DDBJ whole genome shotgun (WGS) entry which is preliminary data.</text>
</comment>